<dbReference type="Pfam" id="PF13403">
    <property type="entry name" value="Hint_2"/>
    <property type="match status" value="1"/>
</dbReference>
<dbReference type="SUPFAM" id="SSF51294">
    <property type="entry name" value="Hedgehog/intein (Hint) domain"/>
    <property type="match status" value="1"/>
</dbReference>
<reference evidence="3 4" key="1">
    <citation type="journal article" date="2023" name="Commun. Biol.">
        <title>Reorganization of the ancestral sex-determining regions during the evolution of trioecy in Pleodorina starrii.</title>
        <authorList>
            <person name="Takahashi K."/>
            <person name="Suzuki S."/>
            <person name="Kawai-Toyooka H."/>
            <person name="Yamamoto K."/>
            <person name="Hamaji T."/>
            <person name="Ootsuki R."/>
            <person name="Yamaguchi H."/>
            <person name="Kawachi M."/>
            <person name="Higashiyama T."/>
            <person name="Nozaki H."/>
        </authorList>
    </citation>
    <scope>NUCLEOTIDE SEQUENCE [LARGE SCALE GENOMIC DNA]</scope>
    <source>
        <strain evidence="3 4">NIES-4479</strain>
    </source>
</reference>
<dbReference type="Pfam" id="PF12281">
    <property type="entry name" value="NTP_transf_8"/>
    <property type="match status" value="1"/>
</dbReference>
<dbReference type="Proteomes" id="UP001165080">
    <property type="component" value="Unassembled WGS sequence"/>
</dbReference>
<accession>A0A9W6C1H4</accession>
<sequence length="777" mass="84314">MAAEYAIGLLDPEQRALADRRLARDPVWAGLVAAWQMRLSPMNGQFGSVPAPNVLPLIQRRLFGPPVRRSPLSGVPVPVIVGVVLAAKALVLWMLLGLVMSHAQDVCLHDYAGPVLAGQLLDGRQVLRLDAFGPRRSGAALDDGLPLDIGRIVHPEPDRPAVVLGSGTVTPAFAAGTAVVPLGSPRTVVLLQDGGGGLVFLYPDGAPDLPGATRLIAEVRRLPHAFAAGVMCFARDTMIRTAGGDMPVQMLRPGMAVQTRDAGLQRIAWIGTRTLGPARLHAEPERRPILIRRDALGPGIPARDLVVSPQHRLLVGSRIARRMFDEPEVLVAAQHLTSIPGVGPAPWQGGVTYLHFVCEEHQLVLAEGACAETLHTSPDALKTLSETARREVLALFPDLGLMTGAADGPTRPAARRMLNGAEGRQLARRHAVNRMSQLLYMMPRSHSALAHAAYHDLLRALRDEGLRDLRGAPTLVERNGRGYWYDSFRVGTQVRKRYLGEDGPDIAARMQALRDDRVPAEQRRRDRARLVRLLRAEGFLGLDPTSGSLMAALSGAGVFRLGGTVVGTHAFRLYEGELNLVLSLEQTAQTDDLDIASFERLSLALEDAAAPPVTQVLADFDFAPAPSLQPGRAWRWRQTQGNALVEFLTPAFGEEGLRDLPALGVQAQALHHLNYLIADPIPAAIPYRSGVLVQVPRPERFAIHKLIVADRRRAEDRLKSAKDRAQAAFLIDALARDRPDDLAEAHEDALSRGPRWRDRIAASLSRMPQTAALLAAL</sequence>
<feature type="domain" description="Nucleotidyltransferase-like" evidence="1">
    <location>
        <begin position="546"/>
        <end position="750"/>
    </location>
</feature>
<dbReference type="EMBL" id="BRXU01000058">
    <property type="protein sequence ID" value="GLC62168.1"/>
    <property type="molecule type" value="Genomic_DNA"/>
</dbReference>
<proteinExistence type="predicted"/>
<comment type="caution">
    <text evidence="3">The sequence shown here is derived from an EMBL/GenBank/DDBJ whole genome shotgun (WGS) entry which is preliminary data.</text>
</comment>
<feature type="domain" description="Hedgehog/Intein (Hint)" evidence="2">
    <location>
        <begin position="231"/>
        <end position="376"/>
    </location>
</feature>
<protein>
    <recommendedName>
        <fullName evidence="5">Hedgehog/Intein (Hint) domain-containing protein</fullName>
    </recommendedName>
</protein>
<dbReference type="InterPro" id="IPR028992">
    <property type="entry name" value="Hedgehog/Intein_dom"/>
</dbReference>
<evidence type="ECO:0000259" key="1">
    <source>
        <dbReference type="Pfam" id="PF12281"/>
    </source>
</evidence>
<name>A0A9W6C1H4_9CHLO</name>
<dbReference type="InterPro" id="IPR036844">
    <property type="entry name" value="Hint_dom_sf"/>
</dbReference>
<dbReference type="InterPro" id="IPR058575">
    <property type="entry name" value="NTP_transf_8_dom"/>
</dbReference>
<evidence type="ECO:0000313" key="4">
    <source>
        <dbReference type="Proteomes" id="UP001165080"/>
    </source>
</evidence>
<evidence type="ECO:0000313" key="3">
    <source>
        <dbReference type="EMBL" id="GLC62168.1"/>
    </source>
</evidence>
<keyword evidence="4" id="KW-1185">Reference proteome</keyword>
<evidence type="ECO:0000259" key="2">
    <source>
        <dbReference type="Pfam" id="PF13403"/>
    </source>
</evidence>
<gene>
    <name evidence="3" type="primary">PLESTB003175</name>
    <name evidence="3" type="ORF">PLESTB_001847800</name>
</gene>
<evidence type="ECO:0008006" key="5">
    <source>
        <dbReference type="Google" id="ProtNLM"/>
    </source>
</evidence>
<organism evidence="3 4">
    <name type="scientific">Pleodorina starrii</name>
    <dbReference type="NCBI Taxonomy" id="330485"/>
    <lineage>
        <taxon>Eukaryota</taxon>
        <taxon>Viridiplantae</taxon>
        <taxon>Chlorophyta</taxon>
        <taxon>core chlorophytes</taxon>
        <taxon>Chlorophyceae</taxon>
        <taxon>CS clade</taxon>
        <taxon>Chlamydomonadales</taxon>
        <taxon>Volvocaceae</taxon>
        <taxon>Pleodorina</taxon>
    </lineage>
</organism>
<dbReference type="AlphaFoldDB" id="A0A9W6C1H4"/>